<dbReference type="SMART" id="SM00421">
    <property type="entry name" value="HTH_LUXR"/>
    <property type="match status" value="1"/>
</dbReference>
<sequence>MMHILVGLPHVSRDPEAIRRFARDCEPFWDGLSGAGAVRQVVMPPASTALSPAAAARHDLPPGRSRYARGLAVSCDAESGQLEGIVFRDPMDVPIADATAAAFRAALPLIVSLIFAEAANDRSAGRLSMMRSVLDRMAMPTFLVDERMTPLLTNASAGHLLRRRSIFLRPGDGTIATRYSRETRNLRDAVIETITEKVDMRAVRINDDDANLMLAVVVPARFHDGAAERNVAMIVVHELGAISAPPCVLAALGLLPSEQRFLDSFLRSNSLAETAERINLSQETARTYLKRVRAKLGVHRQIDLARLVLGLVPPLFPATETVAAE</sequence>
<dbReference type="InterPro" id="IPR036388">
    <property type="entry name" value="WH-like_DNA-bd_sf"/>
</dbReference>
<reference evidence="2 3" key="1">
    <citation type="journal article" date="2013" name="Antonie Van Leeuwenhoek">
        <title>Sphingomonas ginsenosidivorax sp. nov., with the ability to transform ginsenosides.</title>
        <authorList>
            <person name="Jin X.F."/>
            <person name="Kim J.K."/>
            <person name="Liu Q.M."/>
            <person name="Kang M.S."/>
            <person name="He D."/>
            <person name="Jin F.X."/>
            <person name="Kim S.C."/>
            <person name="Im W.T."/>
        </authorList>
    </citation>
    <scope>NUCLEOTIDE SEQUENCE [LARGE SCALE GENOMIC DNA]</scope>
    <source>
        <strain evidence="2 3">KHI67</strain>
    </source>
</reference>
<proteinExistence type="predicted"/>
<name>A0A5C6UC76_9SPHN</name>
<protein>
    <recommendedName>
        <fullName evidence="1">HTH luxR-type domain-containing protein</fullName>
    </recommendedName>
</protein>
<dbReference type="InterPro" id="IPR000792">
    <property type="entry name" value="Tscrpt_reg_LuxR_C"/>
</dbReference>
<dbReference type="Gene3D" id="1.10.10.10">
    <property type="entry name" value="Winged helix-like DNA-binding domain superfamily/Winged helix DNA-binding domain"/>
    <property type="match status" value="1"/>
</dbReference>
<dbReference type="SUPFAM" id="SSF46894">
    <property type="entry name" value="C-terminal effector domain of the bipartite response regulators"/>
    <property type="match status" value="1"/>
</dbReference>
<accession>A0A5C6UC76</accession>
<dbReference type="Proteomes" id="UP000321250">
    <property type="component" value="Unassembled WGS sequence"/>
</dbReference>
<evidence type="ECO:0000259" key="1">
    <source>
        <dbReference type="SMART" id="SM00421"/>
    </source>
</evidence>
<dbReference type="GO" id="GO:0006355">
    <property type="term" value="P:regulation of DNA-templated transcription"/>
    <property type="evidence" value="ECO:0007669"/>
    <property type="project" value="InterPro"/>
</dbReference>
<dbReference type="InterPro" id="IPR016032">
    <property type="entry name" value="Sig_transdc_resp-reg_C-effctor"/>
</dbReference>
<gene>
    <name evidence="2" type="ORF">FSB78_00595</name>
</gene>
<dbReference type="AlphaFoldDB" id="A0A5C6UC76"/>
<dbReference type="GO" id="GO:0003677">
    <property type="term" value="F:DNA binding"/>
    <property type="evidence" value="ECO:0007669"/>
    <property type="project" value="InterPro"/>
</dbReference>
<keyword evidence="3" id="KW-1185">Reference proteome</keyword>
<evidence type="ECO:0000313" key="2">
    <source>
        <dbReference type="EMBL" id="TXC69625.1"/>
    </source>
</evidence>
<organism evidence="2 3">
    <name type="scientific">Sphingomonas ginsenosidivorax</name>
    <dbReference type="NCBI Taxonomy" id="862135"/>
    <lineage>
        <taxon>Bacteria</taxon>
        <taxon>Pseudomonadati</taxon>
        <taxon>Pseudomonadota</taxon>
        <taxon>Alphaproteobacteria</taxon>
        <taxon>Sphingomonadales</taxon>
        <taxon>Sphingomonadaceae</taxon>
        <taxon>Sphingomonas</taxon>
    </lineage>
</organism>
<evidence type="ECO:0000313" key="3">
    <source>
        <dbReference type="Proteomes" id="UP000321250"/>
    </source>
</evidence>
<feature type="domain" description="HTH luxR-type" evidence="1">
    <location>
        <begin position="251"/>
        <end position="308"/>
    </location>
</feature>
<comment type="caution">
    <text evidence="2">The sequence shown here is derived from an EMBL/GenBank/DDBJ whole genome shotgun (WGS) entry which is preliminary data.</text>
</comment>
<dbReference type="EMBL" id="VOQR01000001">
    <property type="protein sequence ID" value="TXC69625.1"/>
    <property type="molecule type" value="Genomic_DNA"/>
</dbReference>